<dbReference type="Gene3D" id="3.40.50.300">
    <property type="entry name" value="P-loop containing nucleotide triphosphate hydrolases"/>
    <property type="match status" value="1"/>
</dbReference>
<dbReference type="AlphaFoldDB" id="A0A8R7U3M7"/>
<dbReference type="PANTHER" id="PTHR19338">
    <property type="entry name" value="TRANSLOCASE OF INNER MITOCHONDRIAL MEMBRANE 13 HOMOLOG"/>
    <property type="match status" value="1"/>
</dbReference>
<evidence type="ECO:0000313" key="3">
    <source>
        <dbReference type="Proteomes" id="UP000015106"/>
    </source>
</evidence>
<reference evidence="2" key="3">
    <citation type="submission" date="2022-06" db="UniProtKB">
        <authorList>
            <consortium name="EnsemblPlants"/>
        </authorList>
    </citation>
    <scope>IDENTIFICATION</scope>
</reference>
<dbReference type="InterPro" id="IPR002182">
    <property type="entry name" value="NB-ARC"/>
</dbReference>
<evidence type="ECO:0000313" key="2">
    <source>
        <dbReference type="EnsemblPlants" id="TuG1812G0400000017.01.T01.cds245691"/>
    </source>
</evidence>
<sequence length="124" mass="13873">MVVDPRLHALFAEEAHLVGVDGPRDDLVKWMLEEGNNSSKQRKVFSIVGFGGLGKTTLANEVYRNIKDQFDCKAFISVSQKPDIKKIMKDVISQVSCQGGSSKDTSDWDEMKSISELRVLLQNK</sequence>
<feature type="domain" description="NB-ARC" evidence="1">
    <location>
        <begin position="29"/>
        <end position="123"/>
    </location>
</feature>
<dbReference type="InterPro" id="IPR027417">
    <property type="entry name" value="P-loop_NTPase"/>
</dbReference>
<dbReference type="Pfam" id="PF00931">
    <property type="entry name" value="NB-ARC"/>
    <property type="match status" value="1"/>
</dbReference>
<dbReference type="GO" id="GO:0043531">
    <property type="term" value="F:ADP binding"/>
    <property type="evidence" value="ECO:0007669"/>
    <property type="project" value="InterPro"/>
</dbReference>
<proteinExistence type="predicted"/>
<reference evidence="3" key="1">
    <citation type="journal article" date="2013" name="Nature">
        <title>Draft genome of the wheat A-genome progenitor Triticum urartu.</title>
        <authorList>
            <person name="Ling H.Q."/>
            <person name="Zhao S."/>
            <person name="Liu D."/>
            <person name="Wang J."/>
            <person name="Sun H."/>
            <person name="Zhang C."/>
            <person name="Fan H."/>
            <person name="Li D."/>
            <person name="Dong L."/>
            <person name="Tao Y."/>
            <person name="Gao C."/>
            <person name="Wu H."/>
            <person name="Li Y."/>
            <person name="Cui Y."/>
            <person name="Guo X."/>
            <person name="Zheng S."/>
            <person name="Wang B."/>
            <person name="Yu K."/>
            <person name="Liang Q."/>
            <person name="Yang W."/>
            <person name="Lou X."/>
            <person name="Chen J."/>
            <person name="Feng M."/>
            <person name="Jian J."/>
            <person name="Zhang X."/>
            <person name="Luo G."/>
            <person name="Jiang Y."/>
            <person name="Liu J."/>
            <person name="Wang Z."/>
            <person name="Sha Y."/>
            <person name="Zhang B."/>
            <person name="Wu H."/>
            <person name="Tang D."/>
            <person name="Shen Q."/>
            <person name="Xue P."/>
            <person name="Zou S."/>
            <person name="Wang X."/>
            <person name="Liu X."/>
            <person name="Wang F."/>
            <person name="Yang Y."/>
            <person name="An X."/>
            <person name="Dong Z."/>
            <person name="Zhang K."/>
            <person name="Zhang X."/>
            <person name="Luo M.C."/>
            <person name="Dvorak J."/>
            <person name="Tong Y."/>
            <person name="Wang J."/>
            <person name="Yang H."/>
            <person name="Li Z."/>
            <person name="Wang D."/>
            <person name="Zhang A."/>
            <person name="Wang J."/>
        </authorList>
    </citation>
    <scope>NUCLEOTIDE SEQUENCE</scope>
    <source>
        <strain evidence="3">cv. G1812</strain>
    </source>
</reference>
<organism evidence="2 3">
    <name type="scientific">Triticum urartu</name>
    <name type="common">Red wild einkorn</name>
    <name type="synonym">Crithodium urartu</name>
    <dbReference type="NCBI Taxonomy" id="4572"/>
    <lineage>
        <taxon>Eukaryota</taxon>
        <taxon>Viridiplantae</taxon>
        <taxon>Streptophyta</taxon>
        <taxon>Embryophyta</taxon>
        <taxon>Tracheophyta</taxon>
        <taxon>Spermatophyta</taxon>
        <taxon>Magnoliopsida</taxon>
        <taxon>Liliopsida</taxon>
        <taxon>Poales</taxon>
        <taxon>Poaceae</taxon>
        <taxon>BOP clade</taxon>
        <taxon>Pooideae</taxon>
        <taxon>Triticodae</taxon>
        <taxon>Triticeae</taxon>
        <taxon>Triticinae</taxon>
        <taxon>Triticum</taxon>
    </lineage>
</organism>
<evidence type="ECO:0000259" key="1">
    <source>
        <dbReference type="Pfam" id="PF00931"/>
    </source>
</evidence>
<reference evidence="2" key="2">
    <citation type="submission" date="2018-03" db="EMBL/GenBank/DDBJ databases">
        <title>The Triticum urartu genome reveals the dynamic nature of wheat genome evolution.</title>
        <authorList>
            <person name="Ling H."/>
            <person name="Ma B."/>
            <person name="Shi X."/>
            <person name="Liu H."/>
            <person name="Dong L."/>
            <person name="Sun H."/>
            <person name="Cao Y."/>
            <person name="Gao Q."/>
            <person name="Zheng S."/>
            <person name="Li Y."/>
            <person name="Yu Y."/>
            <person name="Du H."/>
            <person name="Qi M."/>
            <person name="Li Y."/>
            <person name="Yu H."/>
            <person name="Cui Y."/>
            <person name="Wang N."/>
            <person name="Chen C."/>
            <person name="Wu H."/>
            <person name="Zhao Y."/>
            <person name="Zhang J."/>
            <person name="Li Y."/>
            <person name="Zhou W."/>
            <person name="Zhang B."/>
            <person name="Hu W."/>
            <person name="Eijk M."/>
            <person name="Tang J."/>
            <person name="Witsenboer H."/>
            <person name="Zhao S."/>
            <person name="Li Z."/>
            <person name="Zhang A."/>
            <person name="Wang D."/>
            <person name="Liang C."/>
        </authorList>
    </citation>
    <scope>NUCLEOTIDE SEQUENCE [LARGE SCALE GENOMIC DNA]</scope>
    <source>
        <strain evidence="2">cv. G1812</strain>
    </source>
</reference>
<protein>
    <recommendedName>
        <fullName evidence="1">NB-ARC domain-containing protein</fullName>
    </recommendedName>
</protein>
<keyword evidence="3" id="KW-1185">Reference proteome</keyword>
<accession>A0A8R7U3M7</accession>
<dbReference type="Gramene" id="TuG1812G0400000017.01.T01">
    <property type="protein sequence ID" value="TuG1812G0400000017.01.T01.cds245691"/>
    <property type="gene ID" value="TuG1812G0400000017.01"/>
</dbReference>
<dbReference type="Proteomes" id="UP000015106">
    <property type="component" value="Chromosome 4"/>
</dbReference>
<dbReference type="EnsemblPlants" id="TuG1812G0400000017.01.T01">
    <property type="protein sequence ID" value="TuG1812G0400000017.01.T01.cds245691"/>
    <property type="gene ID" value="TuG1812G0400000017.01"/>
</dbReference>
<name>A0A8R7U3M7_TRIUA</name>
<dbReference type="SUPFAM" id="SSF52540">
    <property type="entry name" value="P-loop containing nucleoside triphosphate hydrolases"/>
    <property type="match status" value="1"/>
</dbReference>
<dbReference type="PANTHER" id="PTHR19338:SF68">
    <property type="entry name" value="OS10G0131000 PROTEIN"/>
    <property type="match status" value="1"/>
</dbReference>